<sequence length="631" mass="69780">MLEIDLSSGNIKTRKVTSDFAKSYIGGIGFNAKILYDELPPGIDPFSEENILAFGVGTLVGSPFPTSARTEASAKSPLTNRFGTSNSGAFFGMQLKCAGFDALIIKGKAKKPVYVLIDNDRVDIYDATPLWGKETWDAIDSLKSQHQGVEIAIIGPAGEDLVRFANIENGYYNGWGRTGLGAVMGSKQLKAIAVRGTKGILTNNPKALLATTLEAQNLIKSASSYGAFCHYGSMLATIPYGNFKALSAHNFSKGTLPNWNERFGRQVVDEYSSRHIGCQSCIIACAHWVEIKEGKYKGTELKDMEISPTVAFGGNVGLSLEATVVASKLCRQNGLDMLSTGGVIAFAIELFQKGIITREDLGYDLSFGDDEAAFRLLNDIVKRNGVGNILAEGTKRAASQLKGSEQCAIHIKGLEVPMIDPRNRWSTWTLGLLTNIRGGDHLRCRNPVENLRFNENKHDYIKERFGHKGPMYDQLDMPEDLKKDIIDLDGDLVDIAKMSKWAEDLINLYNAIGICIRPPVLEKIGPTILSEAYTVHTGIKITPEDLIKSAERSWNLIKLFNIREGEDIKETKFPRRFFDEELYGKVLDEEKVQRVLEKYFVARGWEPSTGKPTKEKLRELGLEELLFQGGD</sequence>
<dbReference type="Proteomes" id="UP000001556">
    <property type="component" value="Chromosome"/>
</dbReference>
<keyword evidence="4" id="KW-0479">Metal-binding</keyword>
<evidence type="ECO:0000256" key="7">
    <source>
        <dbReference type="ARBA" id="ARBA00023014"/>
    </source>
</evidence>
<feature type="domain" description="Aldehyde ferredoxin oxidoreductase N-terminal" evidence="9">
    <location>
        <begin position="1"/>
        <end position="198"/>
    </location>
</feature>
<dbReference type="Pfam" id="PF02730">
    <property type="entry name" value="AFOR_N"/>
    <property type="match status" value="1"/>
</dbReference>
<dbReference type="InterPro" id="IPR036503">
    <property type="entry name" value="Ald_Fedxn_OxRdtase_N_sf"/>
</dbReference>
<evidence type="ECO:0000256" key="3">
    <source>
        <dbReference type="ARBA" id="ARBA00022485"/>
    </source>
</evidence>
<evidence type="ECO:0000256" key="2">
    <source>
        <dbReference type="ARBA" id="ARBA00011032"/>
    </source>
</evidence>
<comment type="cofactor">
    <cofactor evidence="8">
        <name>tungstopterin</name>
        <dbReference type="ChEBI" id="CHEBI:30402"/>
    </cofactor>
</comment>
<dbReference type="InterPro" id="IPR051919">
    <property type="entry name" value="W-dependent_AOR"/>
</dbReference>
<dbReference type="STRING" id="349161.Dred_1830"/>
<comment type="similarity">
    <text evidence="2">Belongs to the AOR/FOR family.</text>
</comment>
<dbReference type="GO" id="GO:0009055">
    <property type="term" value="F:electron transfer activity"/>
    <property type="evidence" value="ECO:0007669"/>
    <property type="project" value="InterPro"/>
</dbReference>
<keyword evidence="3" id="KW-0004">4Fe-4S</keyword>
<dbReference type="EC" id="1.2.7.5" evidence="10"/>
<dbReference type="GO" id="GO:0033726">
    <property type="term" value="F:aldehyde ferredoxin oxidoreductase activity"/>
    <property type="evidence" value="ECO:0007669"/>
    <property type="project" value="UniProtKB-EC"/>
</dbReference>
<dbReference type="Pfam" id="PF01314">
    <property type="entry name" value="AFOR_C"/>
    <property type="match status" value="1"/>
</dbReference>
<evidence type="ECO:0000256" key="6">
    <source>
        <dbReference type="ARBA" id="ARBA00023004"/>
    </source>
</evidence>
<dbReference type="Gene3D" id="3.60.9.10">
    <property type="entry name" value="Aldehyde ferredoxin oxidoreductase, N-terminal domain"/>
    <property type="match status" value="1"/>
</dbReference>
<evidence type="ECO:0000256" key="4">
    <source>
        <dbReference type="ARBA" id="ARBA00022723"/>
    </source>
</evidence>
<keyword evidence="6" id="KW-0408">Iron</keyword>
<name>A4J5K2_DESRM</name>
<comment type="cofactor">
    <cofactor evidence="1">
        <name>[4Fe-4S] cluster</name>
        <dbReference type="ChEBI" id="CHEBI:49883"/>
    </cofactor>
</comment>
<dbReference type="SMART" id="SM00790">
    <property type="entry name" value="AFOR_N"/>
    <property type="match status" value="1"/>
</dbReference>
<dbReference type="AlphaFoldDB" id="A4J5K2"/>
<dbReference type="eggNOG" id="COG2414">
    <property type="taxonomic scope" value="Bacteria"/>
</dbReference>
<evidence type="ECO:0000313" key="10">
    <source>
        <dbReference type="EMBL" id="ABO50355.1"/>
    </source>
</evidence>
<proteinExistence type="inferred from homology"/>
<dbReference type="SUPFAM" id="SSF56228">
    <property type="entry name" value="Aldehyde ferredoxin oxidoreductase, N-terminal domain"/>
    <property type="match status" value="1"/>
</dbReference>
<dbReference type="PANTHER" id="PTHR30038:SF7">
    <property type="entry name" value="TUNGSTEN-CONTAINING GLYCERALDEHYDE-3-PHOSPHATE:FERREDOXIN OXIDOREDUCTASE"/>
    <property type="match status" value="1"/>
</dbReference>
<dbReference type="HOGENOM" id="CLU_020364_1_0_9"/>
<keyword evidence="7" id="KW-0411">Iron-sulfur</keyword>
<dbReference type="InterPro" id="IPR036021">
    <property type="entry name" value="Tungsten_al_ferr_oxy-like_C"/>
</dbReference>
<evidence type="ECO:0000256" key="5">
    <source>
        <dbReference type="ARBA" id="ARBA00023002"/>
    </source>
</evidence>
<dbReference type="KEGG" id="drm:Dred_1830"/>
<evidence type="ECO:0000256" key="8">
    <source>
        <dbReference type="ARBA" id="ARBA00049934"/>
    </source>
</evidence>
<dbReference type="GO" id="GO:0046872">
    <property type="term" value="F:metal ion binding"/>
    <property type="evidence" value="ECO:0007669"/>
    <property type="project" value="UniProtKB-KW"/>
</dbReference>
<dbReference type="EMBL" id="CP000612">
    <property type="protein sequence ID" value="ABO50355.1"/>
    <property type="molecule type" value="Genomic_DNA"/>
</dbReference>
<dbReference type="Gene3D" id="1.10.599.10">
    <property type="entry name" value="Aldehyde Ferredoxin Oxidoreductase Protein, subunit A, domain 3"/>
    <property type="match status" value="1"/>
</dbReference>
<protein>
    <submittedName>
        <fullName evidence="10">Aldehyde ferredoxin oxidoreductase</fullName>
        <ecNumber evidence="10">1.2.7.5</ecNumber>
    </submittedName>
</protein>
<dbReference type="PANTHER" id="PTHR30038">
    <property type="entry name" value="ALDEHYDE FERREDOXIN OXIDOREDUCTASE"/>
    <property type="match status" value="1"/>
</dbReference>
<dbReference type="GO" id="GO:0051539">
    <property type="term" value="F:4 iron, 4 sulfur cluster binding"/>
    <property type="evidence" value="ECO:0007669"/>
    <property type="project" value="UniProtKB-KW"/>
</dbReference>
<evidence type="ECO:0000313" key="11">
    <source>
        <dbReference type="Proteomes" id="UP000001556"/>
    </source>
</evidence>
<gene>
    <name evidence="10" type="ordered locus">Dred_1830</name>
</gene>
<dbReference type="InterPro" id="IPR013985">
    <property type="entry name" value="Ald_Fedxn_OxRdtase_dom3"/>
</dbReference>
<dbReference type="Gene3D" id="1.10.569.10">
    <property type="entry name" value="Aldehyde Ferredoxin Oxidoreductase Protein, subunit A, domain 2"/>
    <property type="match status" value="1"/>
</dbReference>
<accession>A4J5K2</accession>
<dbReference type="SUPFAM" id="SSF48310">
    <property type="entry name" value="Aldehyde ferredoxin oxidoreductase, C-terminal domains"/>
    <property type="match status" value="1"/>
</dbReference>
<keyword evidence="5 10" id="KW-0560">Oxidoreductase</keyword>
<reference evidence="10 11" key="1">
    <citation type="submission" date="2007-03" db="EMBL/GenBank/DDBJ databases">
        <title>Complete sequence of Desulfotomaculum reducens MI-1.</title>
        <authorList>
            <consortium name="US DOE Joint Genome Institute"/>
            <person name="Copeland A."/>
            <person name="Lucas S."/>
            <person name="Lapidus A."/>
            <person name="Barry K."/>
            <person name="Detter J.C."/>
            <person name="Glavina del Rio T."/>
            <person name="Hammon N."/>
            <person name="Israni S."/>
            <person name="Dalin E."/>
            <person name="Tice H."/>
            <person name="Pitluck S."/>
            <person name="Sims D."/>
            <person name="Brettin T."/>
            <person name="Bruce D."/>
            <person name="Han C."/>
            <person name="Tapia R."/>
            <person name="Schmutz J."/>
            <person name="Larimer F."/>
            <person name="Land M."/>
            <person name="Hauser L."/>
            <person name="Kyrpides N."/>
            <person name="Kim E."/>
            <person name="Tebo B.M."/>
            <person name="Richardson P."/>
        </authorList>
    </citation>
    <scope>NUCLEOTIDE SEQUENCE [LARGE SCALE GENOMIC DNA]</scope>
    <source>
        <strain evidence="10 11">MI-1</strain>
    </source>
</reference>
<organism evidence="10 11">
    <name type="scientific">Desulforamulus reducens (strain ATCC BAA-1160 / DSM 100696 / MI-1)</name>
    <name type="common">Desulfotomaculum reducens</name>
    <dbReference type="NCBI Taxonomy" id="349161"/>
    <lineage>
        <taxon>Bacteria</taxon>
        <taxon>Bacillati</taxon>
        <taxon>Bacillota</taxon>
        <taxon>Clostridia</taxon>
        <taxon>Eubacteriales</taxon>
        <taxon>Peptococcaceae</taxon>
        <taxon>Desulforamulus</taxon>
    </lineage>
</organism>
<dbReference type="InterPro" id="IPR013984">
    <property type="entry name" value="Ald_Fedxn_OxRdtase_dom2"/>
</dbReference>
<dbReference type="InterPro" id="IPR013983">
    <property type="entry name" value="Ald_Fedxn_OxRdtase_N"/>
</dbReference>
<evidence type="ECO:0000259" key="9">
    <source>
        <dbReference type="SMART" id="SM00790"/>
    </source>
</evidence>
<evidence type="ECO:0000256" key="1">
    <source>
        <dbReference type="ARBA" id="ARBA00001966"/>
    </source>
</evidence>
<keyword evidence="11" id="KW-1185">Reference proteome</keyword>
<dbReference type="InterPro" id="IPR001203">
    <property type="entry name" value="OxRdtase_Ald_Fedxn_C"/>
</dbReference>